<dbReference type="KEGG" id="fvr:FVEG_17159"/>
<protein>
    <submittedName>
        <fullName evidence="1">Uncharacterized protein</fullName>
    </submittedName>
</protein>
<organism evidence="1 2">
    <name type="scientific">Gibberella moniliformis (strain M3125 / FGSC 7600)</name>
    <name type="common">Maize ear and stalk rot fungus</name>
    <name type="synonym">Fusarium verticillioides</name>
    <dbReference type="NCBI Taxonomy" id="334819"/>
    <lineage>
        <taxon>Eukaryota</taxon>
        <taxon>Fungi</taxon>
        <taxon>Dikarya</taxon>
        <taxon>Ascomycota</taxon>
        <taxon>Pezizomycotina</taxon>
        <taxon>Sordariomycetes</taxon>
        <taxon>Hypocreomycetidae</taxon>
        <taxon>Hypocreales</taxon>
        <taxon>Nectriaceae</taxon>
        <taxon>Fusarium</taxon>
        <taxon>Fusarium fujikuroi species complex</taxon>
    </lineage>
</organism>
<sequence>MAGSIVEALIQLTDANRVCLNICCSPDGFAFLERNFSIGCIIIQHNKSLPTKPAIDFKENESGGAQEKVQAPVVAGSRRTVNFSYNPNDTEKLLETAEMFANVKKAFLIGKA</sequence>
<dbReference type="GeneID" id="30074035"/>
<evidence type="ECO:0000313" key="2">
    <source>
        <dbReference type="Proteomes" id="UP000009096"/>
    </source>
</evidence>
<name>W7MRK7_GIBM7</name>
<reference evidence="1 2" key="1">
    <citation type="journal article" date="2010" name="Nature">
        <title>Comparative genomics reveals mobile pathogenicity chromosomes in Fusarium.</title>
        <authorList>
            <person name="Ma L.J."/>
            <person name="van der Does H.C."/>
            <person name="Borkovich K.A."/>
            <person name="Coleman J.J."/>
            <person name="Daboussi M.J."/>
            <person name="Di Pietro A."/>
            <person name="Dufresne M."/>
            <person name="Freitag M."/>
            <person name="Grabherr M."/>
            <person name="Henrissat B."/>
            <person name="Houterman P.M."/>
            <person name="Kang S."/>
            <person name="Shim W.B."/>
            <person name="Woloshuk C."/>
            <person name="Xie X."/>
            <person name="Xu J.R."/>
            <person name="Antoniw J."/>
            <person name="Baker S.E."/>
            <person name="Bluhm B.H."/>
            <person name="Breakspear A."/>
            <person name="Brown D.W."/>
            <person name="Butchko R.A."/>
            <person name="Chapman S."/>
            <person name="Coulson R."/>
            <person name="Coutinho P.M."/>
            <person name="Danchin E.G."/>
            <person name="Diener A."/>
            <person name="Gale L.R."/>
            <person name="Gardiner D.M."/>
            <person name="Goff S."/>
            <person name="Hammond-Kosack K.E."/>
            <person name="Hilburn K."/>
            <person name="Hua-Van A."/>
            <person name="Jonkers W."/>
            <person name="Kazan K."/>
            <person name="Kodira C.D."/>
            <person name="Koehrsen M."/>
            <person name="Kumar L."/>
            <person name="Lee Y.H."/>
            <person name="Li L."/>
            <person name="Manners J.M."/>
            <person name="Miranda-Saavedra D."/>
            <person name="Mukherjee M."/>
            <person name="Park G."/>
            <person name="Park J."/>
            <person name="Park S.Y."/>
            <person name="Proctor R.H."/>
            <person name="Regev A."/>
            <person name="Ruiz-Roldan M.C."/>
            <person name="Sain D."/>
            <person name="Sakthikumar S."/>
            <person name="Sykes S."/>
            <person name="Schwartz D.C."/>
            <person name="Turgeon B.G."/>
            <person name="Wapinski I."/>
            <person name="Yoder O."/>
            <person name="Young S."/>
            <person name="Zeng Q."/>
            <person name="Zhou S."/>
            <person name="Galagan J."/>
            <person name="Cuomo C.A."/>
            <person name="Kistler H.C."/>
            <person name="Rep M."/>
        </authorList>
    </citation>
    <scope>NUCLEOTIDE SEQUENCE [LARGE SCALE GENOMIC DNA]</scope>
    <source>
        <strain evidence="2">M3125 / FGSC 7600</strain>
    </source>
</reference>
<dbReference type="AlphaFoldDB" id="W7MRK7"/>
<dbReference type="EMBL" id="DS022259">
    <property type="protein sequence ID" value="EWG53711.1"/>
    <property type="molecule type" value="Genomic_DNA"/>
</dbReference>
<dbReference type="EMBL" id="CM000581">
    <property type="protein sequence ID" value="EWG53711.1"/>
    <property type="molecule type" value="Genomic_DNA"/>
</dbReference>
<keyword evidence="2" id="KW-1185">Reference proteome</keyword>
<dbReference type="VEuPathDB" id="FungiDB:FVEG_17159"/>
<gene>
    <name evidence="1" type="ORF">FVEG_17159</name>
</gene>
<proteinExistence type="predicted"/>
<evidence type="ECO:0000313" key="1">
    <source>
        <dbReference type="EMBL" id="EWG53711.1"/>
    </source>
</evidence>
<accession>W7MRK7</accession>
<dbReference type="Proteomes" id="UP000009096">
    <property type="component" value="Chromosome 4"/>
</dbReference>
<dbReference type="RefSeq" id="XP_018759902.1">
    <property type="nucleotide sequence ID" value="XM_018906431.1"/>
</dbReference>